<sequence length="137" mass="14836">MELRDIMTADIVETCEPGTKIKEVARLMKSLDVGSIPISENGGLIGIVSDRDIVIRCVADGDIEGTARDVMTTDPVTGTPDMTIDDAKKLMSEYQIRRLPVLDNEKLVGIVSLGDLAVKHEDNDKAGDALTEISRPL</sequence>
<dbReference type="InterPro" id="IPR051257">
    <property type="entry name" value="Diverse_CBS-Domain"/>
</dbReference>
<gene>
    <name evidence="4" type="ORF">JYA64_02985</name>
</gene>
<keyword evidence="1 2" id="KW-0129">CBS domain</keyword>
<feature type="domain" description="CBS" evidence="3">
    <location>
        <begin position="7"/>
        <end position="63"/>
    </location>
</feature>
<dbReference type="Proteomes" id="UP001319060">
    <property type="component" value="Unassembled WGS sequence"/>
</dbReference>
<dbReference type="InterPro" id="IPR000644">
    <property type="entry name" value="CBS_dom"/>
</dbReference>
<evidence type="ECO:0000256" key="1">
    <source>
        <dbReference type="ARBA" id="ARBA00023122"/>
    </source>
</evidence>
<name>A0ABS2Z852_9BACL</name>
<evidence type="ECO:0000256" key="2">
    <source>
        <dbReference type="PROSITE-ProRule" id="PRU00703"/>
    </source>
</evidence>
<dbReference type="PROSITE" id="PS51371">
    <property type="entry name" value="CBS"/>
    <property type="match status" value="2"/>
</dbReference>
<protein>
    <submittedName>
        <fullName evidence="4">CBS domain-containing protein</fullName>
    </submittedName>
</protein>
<evidence type="ECO:0000259" key="3">
    <source>
        <dbReference type="PROSITE" id="PS51371"/>
    </source>
</evidence>
<dbReference type="EMBL" id="JAFHKS010000041">
    <property type="protein sequence ID" value="MBN3544253.1"/>
    <property type="molecule type" value="Genomic_DNA"/>
</dbReference>
<dbReference type="Pfam" id="PF00571">
    <property type="entry name" value="CBS"/>
    <property type="match status" value="2"/>
</dbReference>
<keyword evidence="5" id="KW-1185">Reference proteome</keyword>
<proteinExistence type="predicted"/>
<feature type="domain" description="CBS" evidence="3">
    <location>
        <begin position="71"/>
        <end position="126"/>
    </location>
</feature>
<evidence type="ECO:0000313" key="5">
    <source>
        <dbReference type="Proteomes" id="UP001319060"/>
    </source>
</evidence>
<dbReference type="SUPFAM" id="SSF54631">
    <property type="entry name" value="CBS-domain pair"/>
    <property type="match status" value="1"/>
</dbReference>
<comment type="caution">
    <text evidence="4">The sequence shown here is derived from an EMBL/GenBank/DDBJ whole genome shotgun (WGS) entry which is preliminary data.</text>
</comment>
<dbReference type="RefSeq" id="WP_188404168.1">
    <property type="nucleotide sequence ID" value="NZ_BMCE01000003.1"/>
</dbReference>
<dbReference type="Gene3D" id="3.10.580.10">
    <property type="entry name" value="CBS-domain"/>
    <property type="match status" value="1"/>
</dbReference>
<dbReference type="SMART" id="SM00116">
    <property type="entry name" value="CBS"/>
    <property type="match status" value="2"/>
</dbReference>
<evidence type="ECO:0000313" key="4">
    <source>
        <dbReference type="EMBL" id="MBN3544253.1"/>
    </source>
</evidence>
<accession>A0ABS2Z852</accession>
<dbReference type="PANTHER" id="PTHR43080:SF2">
    <property type="entry name" value="CBS DOMAIN-CONTAINING PROTEIN"/>
    <property type="match status" value="1"/>
</dbReference>
<reference evidence="4 5" key="1">
    <citation type="submission" date="2021-01" db="EMBL/GenBank/DDBJ databases">
        <title>Genome Sequencing of Type Strains.</title>
        <authorList>
            <person name="Lemaire J.F."/>
            <person name="Inderbitzin P."/>
            <person name="Collins S.B."/>
            <person name="Wespe N."/>
            <person name="Knight-Connoni V."/>
        </authorList>
    </citation>
    <scope>NUCLEOTIDE SEQUENCE [LARGE SCALE GENOMIC DNA]</scope>
    <source>
        <strain evidence="4 5">DSM 14730</strain>
    </source>
</reference>
<dbReference type="PANTHER" id="PTHR43080">
    <property type="entry name" value="CBS DOMAIN-CONTAINING PROTEIN CBSX3, MITOCHONDRIAL"/>
    <property type="match status" value="1"/>
</dbReference>
<organism evidence="4 5">
    <name type="scientific">Fictibacillus barbaricus</name>
    <dbReference type="NCBI Taxonomy" id="182136"/>
    <lineage>
        <taxon>Bacteria</taxon>
        <taxon>Bacillati</taxon>
        <taxon>Bacillota</taxon>
        <taxon>Bacilli</taxon>
        <taxon>Bacillales</taxon>
        <taxon>Fictibacillaceae</taxon>
        <taxon>Fictibacillus</taxon>
    </lineage>
</organism>
<dbReference type="InterPro" id="IPR046342">
    <property type="entry name" value="CBS_dom_sf"/>
</dbReference>
<dbReference type="CDD" id="cd04622">
    <property type="entry name" value="CBS_pair_HRP1_like"/>
    <property type="match status" value="1"/>
</dbReference>